<dbReference type="RefSeq" id="WP_072890260.1">
    <property type="nucleotide sequence ID" value="NZ_FRAE01000074.1"/>
</dbReference>
<dbReference type="AlphaFoldDB" id="A0A1M6SM76"/>
<evidence type="ECO:0000259" key="1">
    <source>
        <dbReference type="PROSITE" id="PS50943"/>
    </source>
</evidence>
<dbReference type="InterPro" id="IPR010982">
    <property type="entry name" value="Lambda_DNA-bd_dom_sf"/>
</dbReference>
<evidence type="ECO:0000313" key="2">
    <source>
        <dbReference type="EMBL" id="SHK45688.1"/>
    </source>
</evidence>
<name>A0A1M6SM76_9FIRM</name>
<dbReference type="GO" id="GO:0003677">
    <property type="term" value="F:DNA binding"/>
    <property type="evidence" value="ECO:0007669"/>
    <property type="project" value="InterPro"/>
</dbReference>
<feature type="domain" description="HTH cro/C1-type" evidence="1">
    <location>
        <begin position="6"/>
        <end position="67"/>
    </location>
</feature>
<dbReference type="OrthoDB" id="9814553at2"/>
<dbReference type="STRING" id="1123349.SAMN02744037_02371"/>
<dbReference type="Proteomes" id="UP000242497">
    <property type="component" value="Unassembled WGS sequence"/>
</dbReference>
<dbReference type="SMART" id="SM00530">
    <property type="entry name" value="HTH_XRE"/>
    <property type="match status" value="1"/>
</dbReference>
<gene>
    <name evidence="2" type="ORF">SAMN02744037_02371</name>
</gene>
<reference evidence="3" key="1">
    <citation type="submission" date="2016-11" db="EMBL/GenBank/DDBJ databases">
        <authorList>
            <person name="Varghese N."/>
            <person name="Submissions S."/>
        </authorList>
    </citation>
    <scope>NUCLEOTIDE SEQUENCE [LARGE SCALE GENOMIC DNA]</scope>
    <source>
        <strain evidence="3">DSM 15518</strain>
    </source>
</reference>
<dbReference type="CDD" id="cd00093">
    <property type="entry name" value="HTH_XRE"/>
    <property type="match status" value="1"/>
</dbReference>
<protein>
    <submittedName>
        <fullName evidence="2">Helix-turn-helix domain-containing protein</fullName>
    </submittedName>
</protein>
<dbReference type="InterPro" id="IPR001387">
    <property type="entry name" value="Cro/C1-type_HTH"/>
</dbReference>
<keyword evidence="3" id="KW-1185">Reference proteome</keyword>
<dbReference type="SUPFAM" id="SSF47413">
    <property type="entry name" value="lambda repressor-like DNA-binding domains"/>
    <property type="match status" value="1"/>
</dbReference>
<proteinExistence type="predicted"/>
<dbReference type="Gene3D" id="1.10.260.40">
    <property type="entry name" value="lambda repressor-like DNA-binding domains"/>
    <property type="match status" value="1"/>
</dbReference>
<dbReference type="EMBL" id="FRAE01000074">
    <property type="protein sequence ID" value="SHK45688.1"/>
    <property type="molecule type" value="Genomic_DNA"/>
</dbReference>
<dbReference type="PROSITE" id="PS50943">
    <property type="entry name" value="HTH_CROC1"/>
    <property type="match status" value="1"/>
</dbReference>
<evidence type="ECO:0000313" key="3">
    <source>
        <dbReference type="Proteomes" id="UP000242497"/>
    </source>
</evidence>
<sequence length="73" mass="8332">MIGNRIKSIRELKKISQQDLVNKINALSKSYKINQSQISKIENGSRKLKAEETILFAQALEVDIFQLLEQQSA</sequence>
<accession>A0A1M6SM76</accession>
<dbReference type="Pfam" id="PF12844">
    <property type="entry name" value="HTH_19"/>
    <property type="match status" value="1"/>
</dbReference>
<organism evidence="2 3">
    <name type="scientific">Tepidibacter formicigenes DSM 15518</name>
    <dbReference type="NCBI Taxonomy" id="1123349"/>
    <lineage>
        <taxon>Bacteria</taxon>
        <taxon>Bacillati</taxon>
        <taxon>Bacillota</taxon>
        <taxon>Clostridia</taxon>
        <taxon>Peptostreptococcales</taxon>
        <taxon>Peptostreptococcaceae</taxon>
        <taxon>Tepidibacter</taxon>
    </lineage>
</organism>